<feature type="compositionally biased region" description="Low complexity" evidence="13">
    <location>
        <begin position="83"/>
        <end position="114"/>
    </location>
</feature>
<dbReference type="GO" id="GO:0005576">
    <property type="term" value="C:extracellular region"/>
    <property type="evidence" value="ECO:0007669"/>
    <property type="project" value="UniProtKB-SubCell"/>
</dbReference>
<dbReference type="GO" id="GO:0050178">
    <property type="term" value="F:phenylpyruvate tautomerase activity"/>
    <property type="evidence" value="ECO:0007669"/>
    <property type="project" value="UniProtKB-EC"/>
</dbReference>
<comment type="subcellular location">
    <subcellularLocation>
        <location evidence="1">Secreted</location>
    </subcellularLocation>
</comment>
<dbReference type="Gene3D" id="3.30.429.10">
    <property type="entry name" value="Macrophage Migration Inhibitory Factor"/>
    <property type="match status" value="1"/>
</dbReference>
<evidence type="ECO:0000256" key="8">
    <source>
        <dbReference type="ARBA" id="ARBA00038932"/>
    </source>
</evidence>
<feature type="compositionally biased region" description="Low complexity" evidence="13">
    <location>
        <begin position="27"/>
        <end position="39"/>
    </location>
</feature>
<evidence type="ECO:0000256" key="13">
    <source>
        <dbReference type="SAM" id="MobiDB-lite"/>
    </source>
</evidence>
<sequence length="375" mass="41148">MASGLGASAATTTPAVGVEVKGGGGASSSNNSSTSTSSARLKGTGEPPGRRLLSSKSLNLSFAQRKHAKQKQNQDKITEEQKQQPPEQHQQQASTYKTQQKQQQKQQQTATKTQKGSHKKQSNMVSARPQSTNLVDGDYRMLRDIDRPPPGDPSTRNRASQGQVDMAKRRSTYFEDQFASTKKEKNAVASSLSERVRSEAIVMAEVKTNVILSDEFTFITELSYNLSLRFQRPVSSIVVSIQHGTCMMFGGTFEPAYTMTILALPSQVQPTTNKRNAVLIQSHMEEVLGVAPARGLLRFVPMPEENVAVNGKTILTEITELAKEAGVELIDDEESSANKRRSRMLRNRLSVRVSRRCHASANPSLYFLTSSGNVC</sequence>
<comment type="catalytic activity">
    <reaction evidence="7">
        <text>L-dopachrome = 5,6-dihydroxyindole-2-carboxylate</text>
        <dbReference type="Rhea" id="RHEA:13041"/>
        <dbReference type="ChEBI" id="CHEBI:16875"/>
        <dbReference type="ChEBI" id="CHEBI:57509"/>
        <dbReference type="EC" id="5.3.3.12"/>
    </reaction>
</comment>
<evidence type="ECO:0000256" key="5">
    <source>
        <dbReference type="ARBA" id="ARBA00023235"/>
    </source>
</evidence>
<organism evidence="15 16">
    <name type="scientific">Magnaporthiopsis poae (strain ATCC 64411 / 73-15)</name>
    <name type="common">Kentucky bluegrass fungus</name>
    <name type="synonym">Magnaporthe poae</name>
    <dbReference type="NCBI Taxonomy" id="644358"/>
    <lineage>
        <taxon>Eukaryota</taxon>
        <taxon>Fungi</taxon>
        <taxon>Dikarya</taxon>
        <taxon>Ascomycota</taxon>
        <taxon>Pezizomycotina</taxon>
        <taxon>Sordariomycetes</taxon>
        <taxon>Sordariomycetidae</taxon>
        <taxon>Magnaporthales</taxon>
        <taxon>Magnaporthaceae</taxon>
        <taxon>Magnaporthiopsis</taxon>
    </lineage>
</organism>
<comment type="similarity">
    <text evidence="2">Belongs to the MIF family.</text>
</comment>
<feature type="compositionally biased region" description="Low complexity" evidence="13">
    <location>
        <begin position="1"/>
        <end position="19"/>
    </location>
</feature>
<dbReference type="SUPFAM" id="SSF55331">
    <property type="entry name" value="Tautomerase/MIF"/>
    <property type="match status" value="1"/>
</dbReference>
<evidence type="ECO:0000256" key="12">
    <source>
        <dbReference type="ARBA" id="ARBA00042730"/>
    </source>
</evidence>
<protein>
    <recommendedName>
        <fullName evidence="12">L-dopachrome isomerase</fullName>
        <ecNumber evidence="9">5.3.2.1</ecNumber>
        <ecNumber evidence="8">5.3.3.12</ecNumber>
    </recommendedName>
    <alternativeName>
        <fullName evidence="10">L-dopachrome tautomerase</fullName>
    </alternativeName>
    <alternativeName>
        <fullName evidence="11">Phenylpyruvate tautomerase</fullName>
    </alternativeName>
</protein>
<reference evidence="14" key="3">
    <citation type="submission" date="2011-03" db="EMBL/GenBank/DDBJ databases">
        <title>Annotation of Magnaporthe poae ATCC 64411.</title>
        <authorList>
            <person name="Ma L.-J."/>
            <person name="Dead R."/>
            <person name="Young S.K."/>
            <person name="Zeng Q."/>
            <person name="Gargeya S."/>
            <person name="Fitzgerald M."/>
            <person name="Haas B."/>
            <person name="Abouelleil A."/>
            <person name="Alvarado L."/>
            <person name="Arachchi H.M."/>
            <person name="Berlin A."/>
            <person name="Brown A."/>
            <person name="Chapman S.B."/>
            <person name="Chen Z."/>
            <person name="Dunbar C."/>
            <person name="Freedman E."/>
            <person name="Gearin G."/>
            <person name="Gellesch M."/>
            <person name="Goldberg J."/>
            <person name="Griggs A."/>
            <person name="Gujja S."/>
            <person name="Heiman D."/>
            <person name="Howarth C."/>
            <person name="Larson L."/>
            <person name="Lui A."/>
            <person name="MacDonald P.J.P."/>
            <person name="Mehta T."/>
            <person name="Montmayeur A."/>
            <person name="Murphy C."/>
            <person name="Neiman D."/>
            <person name="Pearson M."/>
            <person name="Priest M."/>
            <person name="Roberts A."/>
            <person name="Saif S."/>
            <person name="Shea T."/>
            <person name="Shenoy N."/>
            <person name="Sisk P."/>
            <person name="Stolte C."/>
            <person name="Sykes S."/>
            <person name="Yandava C."/>
            <person name="Wortman J."/>
            <person name="Nusbaum C."/>
            <person name="Birren B."/>
        </authorList>
    </citation>
    <scope>NUCLEOTIDE SEQUENCE</scope>
    <source>
        <strain evidence="14">ATCC 64411</strain>
    </source>
</reference>
<feature type="compositionally biased region" description="Basic and acidic residues" evidence="13">
    <location>
        <begin position="137"/>
        <end position="149"/>
    </location>
</feature>
<dbReference type="AlphaFoldDB" id="A0A0C4E2H3"/>
<dbReference type="GO" id="GO:0004167">
    <property type="term" value="F:dopachrome isomerase activity"/>
    <property type="evidence" value="ECO:0007669"/>
    <property type="project" value="UniProtKB-EC"/>
</dbReference>
<dbReference type="VEuPathDB" id="FungiDB:MAPG_06609"/>
<dbReference type="InterPro" id="IPR001398">
    <property type="entry name" value="Macrophage_inhib_fac"/>
</dbReference>
<dbReference type="EC" id="5.3.2.1" evidence="9"/>
<dbReference type="Pfam" id="PF01187">
    <property type="entry name" value="MIF"/>
    <property type="match status" value="1"/>
</dbReference>
<dbReference type="PANTHER" id="PTHR11954:SF6">
    <property type="entry name" value="MACROPHAGE MIGRATION INHIBITORY FACTOR"/>
    <property type="match status" value="1"/>
</dbReference>
<evidence type="ECO:0000256" key="9">
    <source>
        <dbReference type="ARBA" id="ARBA00039086"/>
    </source>
</evidence>
<dbReference type="EC" id="5.3.3.12" evidence="8"/>
<dbReference type="PANTHER" id="PTHR11954">
    <property type="entry name" value="D-DOPACHROME DECARBOXYLASE"/>
    <property type="match status" value="1"/>
</dbReference>
<dbReference type="EMBL" id="GL876970">
    <property type="protein sequence ID" value="KLU87612.1"/>
    <property type="molecule type" value="Genomic_DNA"/>
</dbReference>
<evidence type="ECO:0000256" key="10">
    <source>
        <dbReference type="ARBA" id="ARBA00041631"/>
    </source>
</evidence>
<dbReference type="STRING" id="644358.A0A0C4E2H3"/>
<reference evidence="15" key="4">
    <citation type="journal article" date="2015" name="G3 (Bethesda)">
        <title>Genome sequences of three phytopathogenic species of the Magnaporthaceae family of fungi.</title>
        <authorList>
            <person name="Okagaki L.H."/>
            <person name="Nunes C.C."/>
            <person name="Sailsbery J."/>
            <person name="Clay B."/>
            <person name="Brown D."/>
            <person name="John T."/>
            <person name="Oh Y."/>
            <person name="Young N."/>
            <person name="Fitzgerald M."/>
            <person name="Haas B.J."/>
            <person name="Zeng Q."/>
            <person name="Young S."/>
            <person name="Adiconis X."/>
            <person name="Fan L."/>
            <person name="Levin J.Z."/>
            <person name="Mitchell T.K."/>
            <person name="Okubara P.A."/>
            <person name="Farman M.L."/>
            <person name="Kohn L.M."/>
            <person name="Birren B."/>
            <person name="Ma L.-J."/>
            <person name="Dean R.A."/>
        </authorList>
    </citation>
    <scope>NUCLEOTIDE SEQUENCE</scope>
    <source>
        <strain evidence="15">ATCC 64411 / 73-15</strain>
    </source>
</reference>
<feature type="compositionally biased region" description="Polar residues" evidence="13">
    <location>
        <begin position="122"/>
        <end position="134"/>
    </location>
</feature>
<proteinExistence type="inferred from homology"/>
<reference evidence="14" key="2">
    <citation type="submission" date="2010-05" db="EMBL/GenBank/DDBJ databases">
        <title>The Genome Sequence of Magnaporthe poae strain ATCC 64411.</title>
        <authorList>
            <consortium name="The Broad Institute Genome Sequencing Platform"/>
            <consortium name="Broad Institute Genome Sequencing Center for Infectious Disease"/>
            <person name="Ma L.-J."/>
            <person name="Dead R."/>
            <person name="Young S."/>
            <person name="Zeng Q."/>
            <person name="Koehrsen M."/>
            <person name="Alvarado L."/>
            <person name="Berlin A."/>
            <person name="Chapman S.B."/>
            <person name="Chen Z."/>
            <person name="Freedman E."/>
            <person name="Gellesch M."/>
            <person name="Goldberg J."/>
            <person name="Griggs A."/>
            <person name="Gujja S."/>
            <person name="Heilman E.R."/>
            <person name="Heiman D."/>
            <person name="Hepburn T."/>
            <person name="Howarth C."/>
            <person name="Jen D."/>
            <person name="Larson L."/>
            <person name="Mehta T."/>
            <person name="Neiman D."/>
            <person name="Pearson M."/>
            <person name="Roberts A."/>
            <person name="Saif S."/>
            <person name="Shea T."/>
            <person name="Shenoy N."/>
            <person name="Sisk P."/>
            <person name="Stolte C."/>
            <person name="Sykes S."/>
            <person name="Walk T."/>
            <person name="White J."/>
            <person name="Yandava C."/>
            <person name="Haas B."/>
            <person name="Nusbaum C."/>
            <person name="Birren B."/>
        </authorList>
    </citation>
    <scope>NUCLEOTIDE SEQUENCE</scope>
    <source>
        <strain evidence="14">ATCC 64411</strain>
    </source>
</reference>
<feature type="compositionally biased region" description="Low complexity" evidence="13">
    <location>
        <begin position="52"/>
        <end position="61"/>
    </location>
</feature>
<comment type="catalytic activity">
    <reaction evidence="6">
        <text>3-phenylpyruvate = enol-phenylpyruvate</text>
        <dbReference type="Rhea" id="RHEA:17097"/>
        <dbReference type="ChEBI" id="CHEBI:16815"/>
        <dbReference type="ChEBI" id="CHEBI:18005"/>
        <dbReference type="EC" id="5.3.2.1"/>
    </reaction>
</comment>
<evidence type="ECO:0000256" key="1">
    <source>
        <dbReference type="ARBA" id="ARBA00004613"/>
    </source>
</evidence>
<evidence type="ECO:0000256" key="2">
    <source>
        <dbReference type="ARBA" id="ARBA00005851"/>
    </source>
</evidence>
<keyword evidence="5" id="KW-0413">Isomerase</keyword>
<dbReference type="InterPro" id="IPR014347">
    <property type="entry name" value="Tautomerase/MIF_sf"/>
</dbReference>
<evidence type="ECO:0000256" key="11">
    <source>
        <dbReference type="ARBA" id="ARBA00041912"/>
    </source>
</evidence>
<dbReference type="EnsemblFungi" id="MAPG_06609T0">
    <property type="protein sequence ID" value="MAPG_06609T0"/>
    <property type="gene ID" value="MAPG_06609"/>
</dbReference>
<evidence type="ECO:0000256" key="6">
    <source>
        <dbReference type="ARBA" id="ARBA00036735"/>
    </source>
</evidence>
<evidence type="ECO:0000256" key="7">
    <source>
        <dbReference type="ARBA" id="ARBA00036823"/>
    </source>
</evidence>
<feature type="compositionally biased region" description="Basic and acidic residues" evidence="13">
    <location>
        <begin position="72"/>
        <end position="82"/>
    </location>
</feature>
<evidence type="ECO:0000256" key="4">
    <source>
        <dbReference type="ARBA" id="ARBA00022525"/>
    </source>
</evidence>
<evidence type="ECO:0000313" key="15">
    <source>
        <dbReference type="EnsemblFungi" id="MAPG_06609T0"/>
    </source>
</evidence>
<accession>A0A0C4E2H3</accession>
<dbReference type="Proteomes" id="UP000011715">
    <property type="component" value="Unassembled WGS sequence"/>
</dbReference>
<gene>
    <name evidence="14" type="ORF">MAPG_06609</name>
</gene>
<feature type="compositionally biased region" description="Polar residues" evidence="13">
    <location>
        <begin position="154"/>
        <end position="163"/>
    </location>
</feature>
<reference evidence="16" key="1">
    <citation type="submission" date="2010-05" db="EMBL/GenBank/DDBJ databases">
        <title>The genome sequence of Magnaporthe poae strain ATCC 64411.</title>
        <authorList>
            <person name="Ma L.-J."/>
            <person name="Dead R."/>
            <person name="Young S."/>
            <person name="Zeng Q."/>
            <person name="Koehrsen M."/>
            <person name="Alvarado L."/>
            <person name="Berlin A."/>
            <person name="Chapman S.B."/>
            <person name="Chen Z."/>
            <person name="Freedman E."/>
            <person name="Gellesch M."/>
            <person name="Goldberg J."/>
            <person name="Griggs A."/>
            <person name="Gujja S."/>
            <person name="Heilman E.R."/>
            <person name="Heiman D."/>
            <person name="Hepburn T."/>
            <person name="Howarth C."/>
            <person name="Jen D."/>
            <person name="Larson L."/>
            <person name="Mehta T."/>
            <person name="Neiman D."/>
            <person name="Pearson M."/>
            <person name="Roberts A."/>
            <person name="Saif S."/>
            <person name="Shea T."/>
            <person name="Shenoy N."/>
            <person name="Sisk P."/>
            <person name="Stolte C."/>
            <person name="Sykes S."/>
            <person name="Walk T."/>
            <person name="White J."/>
            <person name="Yandava C."/>
            <person name="Haas B."/>
            <person name="Nusbaum C."/>
            <person name="Birren B."/>
        </authorList>
    </citation>
    <scope>NUCLEOTIDE SEQUENCE [LARGE SCALE GENOMIC DNA]</scope>
    <source>
        <strain evidence="16">ATCC 64411 / 73-15</strain>
    </source>
</reference>
<keyword evidence="3" id="KW-0202">Cytokine</keyword>
<evidence type="ECO:0000256" key="3">
    <source>
        <dbReference type="ARBA" id="ARBA00022514"/>
    </source>
</evidence>
<reference evidence="15" key="5">
    <citation type="submission" date="2015-06" db="UniProtKB">
        <authorList>
            <consortium name="EnsemblFungi"/>
        </authorList>
    </citation>
    <scope>IDENTIFICATION</scope>
    <source>
        <strain evidence="15">ATCC 64411</strain>
    </source>
</reference>
<dbReference type="OrthoDB" id="255819at2759"/>
<keyword evidence="16" id="KW-1185">Reference proteome</keyword>
<keyword evidence="4" id="KW-0964">Secreted</keyword>
<evidence type="ECO:0000313" key="14">
    <source>
        <dbReference type="EMBL" id="KLU87612.1"/>
    </source>
</evidence>
<dbReference type="EMBL" id="ADBL01001599">
    <property type="status" value="NOT_ANNOTATED_CDS"/>
    <property type="molecule type" value="Genomic_DNA"/>
</dbReference>
<name>A0A0C4E2H3_MAGP6</name>
<evidence type="ECO:0000313" key="16">
    <source>
        <dbReference type="Proteomes" id="UP000011715"/>
    </source>
</evidence>
<dbReference type="eggNOG" id="ENOG502S2ZV">
    <property type="taxonomic scope" value="Eukaryota"/>
</dbReference>
<feature type="region of interest" description="Disordered" evidence="13">
    <location>
        <begin position="1"/>
        <end position="167"/>
    </location>
</feature>